<proteinExistence type="predicted"/>
<dbReference type="AlphaFoldDB" id="A0A8H5I163"/>
<evidence type="ECO:0000313" key="2">
    <source>
        <dbReference type="Proteomes" id="UP000518752"/>
    </source>
</evidence>
<keyword evidence="2" id="KW-1185">Reference proteome</keyword>
<evidence type="ECO:0000313" key="1">
    <source>
        <dbReference type="EMBL" id="KAF5392880.1"/>
    </source>
</evidence>
<dbReference type="EMBL" id="JAACJN010000004">
    <property type="protein sequence ID" value="KAF5392880.1"/>
    <property type="molecule type" value="Genomic_DNA"/>
</dbReference>
<sequence>MLIFVKLSGEGDVEMIDTIVSLDVTANGCIIAIGYDVCLISGRGNFVSLFHIPSQKMYTLSSTLVTEPGWVQALVLPGYVLLFEIGDDGLTVIELFAIPDHTTVPAGSPVKRTHSGIFPSVILDHPLFLSSELSNRGGTRDMWMAAFLDGRANRGPRPLCITLKANGELDFYLPEIPEDHFAVAFSHSPIYTVIRGSRARGAARTSTFSGGIMSLEDAEEDGESRSGPLALCDIYMGSDGDLHIDTLCVECPSSSEDAMYDFLFDPFVGFAIWVDGIIQVWDLLA</sequence>
<reference evidence="1 2" key="1">
    <citation type="journal article" date="2020" name="ISME J.">
        <title>Uncovering the hidden diversity of litter-decomposition mechanisms in mushroom-forming fungi.</title>
        <authorList>
            <person name="Floudas D."/>
            <person name="Bentzer J."/>
            <person name="Ahren D."/>
            <person name="Johansson T."/>
            <person name="Persson P."/>
            <person name="Tunlid A."/>
        </authorList>
    </citation>
    <scope>NUCLEOTIDE SEQUENCE [LARGE SCALE GENOMIC DNA]</scope>
    <source>
        <strain evidence="1 2">CBS 406.79</strain>
    </source>
</reference>
<comment type="caution">
    <text evidence="1">The sequence shown here is derived from an EMBL/GenBank/DDBJ whole genome shotgun (WGS) entry which is preliminary data.</text>
</comment>
<accession>A0A8H5I163</accession>
<dbReference type="Proteomes" id="UP000518752">
    <property type="component" value="Unassembled WGS sequence"/>
</dbReference>
<protein>
    <submittedName>
        <fullName evidence="1">Uncharacterized protein</fullName>
    </submittedName>
</protein>
<gene>
    <name evidence="1" type="ORF">D9757_000957</name>
</gene>
<organism evidence="1 2">
    <name type="scientific">Collybiopsis confluens</name>
    <dbReference type="NCBI Taxonomy" id="2823264"/>
    <lineage>
        <taxon>Eukaryota</taxon>
        <taxon>Fungi</taxon>
        <taxon>Dikarya</taxon>
        <taxon>Basidiomycota</taxon>
        <taxon>Agaricomycotina</taxon>
        <taxon>Agaricomycetes</taxon>
        <taxon>Agaricomycetidae</taxon>
        <taxon>Agaricales</taxon>
        <taxon>Marasmiineae</taxon>
        <taxon>Omphalotaceae</taxon>
        <taxon>Collybiopsis</taxon>
    </lineage>
</organism>
<name>A0A8H5I163_9AGAR</name>